<dbReference type="SUPFAM" id="SSF88723">
    <property type="entry name" value="PIN domain-like"/>
    <property type="match status" value="1"/>
</dbReference>
<evidence type="ECO:0000313" key="3">
    <source>
        <dbReference type="Proteomes" id="UP001597353"/>
    </source>
</evidence>
<dbReference type="Proteomes" id="UP001597353">
    <property type="component" value="Unassembled WGS sequence"/>
</dbReference>
<dbReference type="Pfam" id="PF13470">
    <property type="entry name" value="PIN_3"/>
    <property type="match status" value="1"/>
</dbReference>
<evidence type="ECO:0000313" key="2">
    <source>
        <dbReference type="EMBL" id="MFD1914470.1"/>
    </source>
</evidence>
<dbReference type="NCBIfam" id="NF046100">
    <property type="entry name" value="RSP_2648_fam_PIN"/>
    <property type="match status" value="1"/>
</dbReference>
<dbReference type="EMBL" id="JBHUGH010000038">
    <property type="protein sequence ID" value="MFD1914470.1"/>
    <property type="molecule type" value="Genomic_DNA"/>
</dbReference>
<reference evidence="3" key="1">
    <citation type="journal article" date="2019" name="Int. J. Syst. Evol. Microbiol.">
        <title>The Global Catalogue of Microorganisms (GCM) 10K type strain sequencing project: providing services to taxonomists for standard genome sequencing and annotation.</title>
        <authorList>
            <consortium name="The Broad Institute Genomics Platform"/>
            <consortium name="The Broad Institute Genome Sequencing Center for Infectious Disease"/>
            <person name="Wu L."/>
            <person name="Ma J."/>
        </authorList>
    </citation>
    <scope>NUCLEOTIDE SEQUENCE [LARGE SCALE GENOMIC DNA]</scope>
    <source>
        <strain evidence="3">CGMCC 4.7242</strain>
    </source>
</reference>
<accession>A0ABW4SA18</accession>
<dbReference type="InterPro" id="IPR029060">
    <property type="entry name" value="PIN-like_dom_sf"/>
</dbReference>
<dbReference type="InterPro" id="IPR002716">
    <property type="entry name" value="PIN_dom"/>
</dbReference>
<gene>
    <name evidence="2" type="ORF">ACFSGJ_19885</name>
</gene>
<dbReference type="RefSeq" id="WP_390265882.1">
    <property type="nucleotide sequence ID" value="NZ_JBHUGH010000038.1"/>
</dbReference>
<feature type="domain" description="PIN" evidence="1">
    <location>
        <begin position="5"/>
        <end position="106"/>
    </location>
</feature>
<protein>
    <submittedName>
        <fullName evidence="2">RSP_2648 family PIN domain-containing protein</fullName>
    </submittedName>
</protein>
<name>A0ABW4SA18_9RHOB</name>
<proteinExistence type="predicted"/>
<comment type="caution">
    <text evidence="2">The sequence shown here is derived from an EMBL/GenBank/DDBJ whole genome shotgun (WGS) entry which is preliminary data.</text>
</comment>
<evidence type="ECO:0000259" key="1">
    <source>
        <dbReference type="Pfam" id="PF13470"/>
    </source>
</evidence>
<sequence>MRAFLDACVLYPTVQREILLGVASTGLFQPLWSSRVLEEWARATIKLGQEAAARAEIADLHQNWPDAEVGIPEELEARLLLPDPADRHVLAAALGAGADLIVTENLRDFPLRAREGMRIEAPDPFLLTLWQTSPQPVAMAVEAVRAKAETLSGEPQPLRPLLKRARLPRLGKALSR</sequence>
<keyword evidence="3" id="KW-1185">Reference proteome</keyword>
<organism evidence="2 3">
    <name type="scientific">Halodurantibacterium flavum</name>
    <dbReference type="NCBI Taxonomy" id="1382802"/>
    <lineage>
        <taxon>Bacteria</taxon>
        <taxon>Pseudomonadati</taxon>
        <taxon>Pseudomonadota</taxon>
        <taxon>Alphaproteobacteria</taxon>
        <taxon>Rhodobacterales</taxon>
        <taxon>Paracoccaceae</taxon>
        <taxon>Halodurantibacterium</taxon>
    </lineage>
</organism>